<accession>A0AAD3TVY7</accession>
<comment type="similarity">
    <text evidence="2 11">Belongs to the ATPase e subunit family.</text>
</comment>
<dbReference type="GO" id="GO:0015986">
    <property type="term" value="P:proton motive force-driven ATP synthesis"/>
    <property type="evidence" value="ECO:0007669"/>
    <property type="project" value="InterPro"/>
</dbReference>
<reference evidence="12" key="1">
    <citation type="journal article" date="2023" name="BMC Genomics">
        <title>Chromosome-level genome assemblies of Cutaneotrichosporon spp. (Trichosporonales, Basidiomycota) reveal imbalanced evolution between nucleotide sequences and chromosome synteny.</title>
        <authorList>
            <person name="Kobayashi Y."/>
            <person name="Kayamori A."/>
            <person name="Aoki K."/>
            <person name="Shiwa Y."/>
            <person name="Matsutani M."/>
            <person name="Fujita N."/>
            <person name="Sugita T."/>
            <person name="Iwasaki W."/>
            <person name="Tanaka N."/>
            <person name="Takashima M."/>
        </authorList>
    </citation>
    <scope>NUCLEOTIDE SEQUENCE</scope>
    <source>
        <strain evidence="12">HIS016</strain>
    </source>
</reference>
<reference evidence="12" key="2">
    <citation type="submission" date="2023-06" db="EMBL/GenBank/DDBJ databases">
        <authorList>
            <person name="Kobayashi Y."/>
            <person name="Kayamori A."/>
            <person name="Aoki K."/>
            <person name="Shiwa Y."/>
            <person name="Fujita N."/>
            <person name="Sugita T."/>
            <person name="Iwasaki W."/>
            <person name="Tanaka N."/>
            <person name="Takashima M."/>
        </authorList>
    </citation>
    <scope>NUCLEOTIDE SEQUENCE</scope>
    <source>
        <strain evidence="12">HIS016</strain>
    </source>
</reference>
<name>A0AAD3TVY7_9TREE</name>
<evidence type="ECO:0000256" key="4">
    <source>
        <dbReference type="ARBA" id="ARBA00022547"/>
    </source>
</evidence>
<evidence type="ECO:0000313" key="12">
    <source>
        <dbReference type="EMBL" id="GMK57505.1"/>
    </source>
</evidence>
<dbReference type="Proteomes" id="UP001222932">
    <property type="component" value="Unassembled WGS sequence"/>
</dbReference>
<evidence type="ECO:0000256" key="1">
    <source>
        <dbReference type="ARBA" id="ARBA00004273"/>
    </source>
</evidence>
<evidence type="ECO:0000256" key="11">
    <source>
        <dbReference type="RuleBase" id="RU367005"/>
    </source>
</evidence>
<comment type="caution">
    <text evidence="12">The sequence shown here is derived from an EMBL/GenBank/DDBJ whole genome shotgun (WGS) entry which is preliminary data.</text>
</comment>
<keyword evidence="10 11" id="KW-0066">ATP synthesis</keyword>
<evidence type="ECO:0000256" key="9">
    <source>
        <dbReference type="ARBA" id="ARBA00023136"/>
    </source>
</evidence>
<proteinExistence type="inferred from homology"/>
<evidence type="ECO:0000256" key="7">
    <source>
        <dbReference type="ARBA" id="ARBA00023065"/>
    </source>
</evidence>
<keyword evidence="4 11" id="KW-0138">CF(0)</keyword>
<keyword evidence="13" id="KW-1185">Reference proteome</keyword>
<evidence type="ECO:0000256" key="10">
    <source>
        <dbReference type="ARBA" id="ARBA00023310"/>
    </source>
</evidence>
<keyword evidence="7 11" id="KW-0406">Ion transport</keyword>
<gene>
    <name evidence="12" type="primary">TIM11</name>
    <name evidence="12" type="ORF">CspeluHIS016_0403390</name>
</gene>
<evidence type="ECO:0000256" key="8">
    <source>
        <dbReference type="ARBA" id="ARBA00023128"/>
    </source>
</evidence>
<protein>
    <recommendedName>
        <fullName evidence="11">ATP synthase F(0) complex subunit e, mitochondrial</fullName>
    </recommendedName>
</protein>
<dbReference type="GO" id="GO:0015078">
    <property type="term" value="F:proton transmembrane transporter activity"/>
    <property type="evidence" value="ECO:0007669"/>
    <property type="project" value="InterPro"/>
</dbReference>
<evidence type="ECO:0000256" key="2">
    <source>
        <dbReference type="ARBA" id="ARBA00007333"/>
    </source>
</evidence>
<keyword evidence="8 11" id="KW-0496">Mitochondrion</keyword>
<dbReference type="AlphaFoldDB" id="A0AAD3TVY7"/>
<keyword evidence="9" id="KW-0472">Membrane</keyword>
<evidence type="ECO:0000256" key="3">
    <source>
        <dbReference type="ARBA" id="ARBA00022448"/>
    </source>
</evidence>
<comment type="subunit">
    <text evidence="11">F-type ATPases have 2 components, CF(1) - the catalytic core - and CF(0) - the membrane proton channel. CF(1) and CF(0) have multiple subunits.</text>
</comment>
<evidence type="ECO:0000256" key="6">
    <source>
        <dbReference type="ARBA" id="ARBA00022792"/>
    </source>
</evidence>
<dbReference type="InterPro" id="IPR008386">
    <property type="entry name" value="ATP_synth_F0_esu_mt"/>
</dbReference>
<evidence type="ECO:0000256" key="5">
    <source>
        <dbReference type="ARBA" id="ARBA00022781"/>
    </source>
</evidence>
<organism evidence="12 13">
    <name type="scientific">Cutaneotrichosporon spelunceum</name>
    <dbReference type="NCBI Taxonomy" id="1672016"/>
    <lineage>
        <taxon>Eukaryota</taxon>
        <taxon>Fungi</taxon>
        <taxon>Dikarya</taxon>
        <taxon>Basidiomycota</taxon>
        <taxon>Agaricomycotina</taxon>
        <taxon>Tremellomycetes</taxon>
        <taxon>Trichosporonales</taxon>
        <taxon>Trichosporonaceae</taxon>
        <taxon>Cutaneotrichosporon</taxon>
    </lineage>
</organism>
<keyword evidence="6 11" id="KW-0999">Mitochondrion inner membrane</keyword>
<comment type="function">
    <text evidence="11">Subunit e, of the mitochondrial membrane ATP synthase complex (F(1)F(0) ATP synthase or Complex V) that produces ATP from ADP in the presence of a proton gradient across the membrane which is generated by electron transport complexes of the respiratory chain. ATP synthase complex consist of a soluble F(1) head domain - the catalytic core - and a membrane F(1) domain - the membrane proton channel. These two domains are linked by a central stalk rotating inside the F(1) region and a stationary peripheral stalk. During catalysis, ATP synthesis in the catalytic domain of F(1) is coupled via a rotary mechanism of the central stalk subunits to proton translocation. In vivo, can only synthesize ATP although its ATP hydrolase activity can be activated artificially in vitro. Part of the complex F(0) domain.</text>
</comment>
<dbReference type="Pfam" id="PF05680">
    <property type="entry name" value="ATP-synt_E"/>
    <property type="match status" value="1"/>
</dbReference>
<sequence length="88" mass="10058">MASNTQNVVRYSALLAGLAYGFVHNRTVQKEDAEAAITYARERRTQLIADGKKAWKDKTTKPKSDLIVDPEDPKFDLEKVLLQMEKYE</sequence>
<dbReference type="GO" id="GO:0005743">
    <property type="term" value="C:mitochondrial inner membrane"/>
    <property type="evidence" value="ECO:0007669"/>
    <property type="project" value="UniProtKB-SubCell"/>
</dbReference>
<keyword evidence="5 11" id="KW-0375">Hydrogen ion transport</keyword>
<evidence type="ECO:0000313" key="13">
    <source>
        <dbReference type="Proteomes" id="UP001222932"/>
    </source>
</evidence>
<keyword evidence="3 11" id="KW-0813">Transport</keyword>
<comment type="subcellular location">
    <subcellularLocation>
        <location evidence="1 11">Mitochondrion inner membrane</location>
    </subcellularLocation>
</comment>
<dbReference type="GO" id="GO:0045259">
    <property type="term" value="C:proton-transporting ATP synthase complex"/>
    <property type="evidence" value="ECO:0007669"/>
    <property type="project" value="UniProtKB-UniRule"/>
</dbReference>
<dbReference type="EMBL" id="BTCM01000004">
    <property type="protein sequence ID" value="GMK57505.1"/>
    <property type="molecule type" value="Genomic_DNA"/>
</dbReference>